<comment type="similarity">
    <text evidence="1">In the C-terminal section; belongs to the glutathionylspermidine synthase preATP-grasp family.</text>
</comment>
<dbReference type="Proteomes" id="UP000679575">
    <property type="component" value="Chromosome"/>
</dbReference>
<evidence type="ECO:0000313" key="8">
    <source>
        <dbReference type="EMBL" id="QUN04802.1"/>
    </source>
</evidence>
<dbReference type="NCBIfam" id="NF007801">
    <property type="entry name" value="PRK10507.1"/>
    <property type="match status" value="1"/>
</dbReference>
<dbReference type="EMBL" id="CP073587">
    <property type="protein sequence ID" value="QUN04802.1"/>
    <property type="molecule type" value="Genomic_DNA"/>
</dbReference>
<proteinExistence type="inferred from homology"/>
<dbReference type="PANTHER" id="PTHR30094:SF0">
    <property type="entry name" value="BIFUNCTIONAL GLUTATHIONYLSPERMIDINE SYNTHETASE_AMIDASE-RELATED"/>
    <property type="match status" value="1"/>
</dbReference>
<protein>
    <submittedName>
        <fullName evidence="8">Bifunctional glutathionylspermidine amidase/synthase</fullName>
    </submittedName>
</protein>
<gene>
    <name evidence="8" type="primary">gss</name>
    <name evidence="8" type="ORF">KDN34_11135</name>
</gene>
<dbReference type="InterPro" id="IPR051705">
    <property type="entry name" value="Gsp_Synthetase/Amidase"/>
</dbReference>
<dbReference type="InterPro" id="IPR038765">
    <property type="entry name" value="Papain-like_cys_pep_sf"/>
</dbReference>
<keyword evidence="5" id="KW-0067">ATP-binding</keyword>
<evidence type="ECO:0000259" key="7">
    <source>
        <dbReference type="PROSITE" id="PS50911"/>
    </source>
</evidence>
<evidence type="ECO:0000256" key="2">
    <source>
        <dbReference type="ARBA" id="ARBA00022598"/>
    </source>
</evidence>
<keyword evidence="9" id="KW-1185">Reference proteome</keyword>
<evidence type="ECO:0000256" key="1">
    <source>
        <dbReference type="ARBA" id="ARBA00008227"/>
    </source>
</evidence>
<evidence type="ECO:0000256" key="6">
    <source>
        <dbReference type="ARBA" id="ARBA00022842"/>
    </source>
</evidence>
<dbReference type="SUPFAM" id="SSF56059">
    <property type="entry name" value="Glutathione synthetase ATP-binding domain-like"/>
    <property type="match status" value="1"/>
</dbReference>
<sequence>MQRNTNLHKLQFPPEPFGTVLGHAPGGVAIYSSDYATADPEQFRNHAAYRSYIGNEYMGHKWQCVEFARRWLYLNRGLVFTDVPMAYDIFALRHLRRVEDDALLPLQAFANGSKRMPEAGALLIWAAGGEFDVTGHVAVITEVLSDKVRIAEQNLEHCKLPAGQQWCRELQLATTDGGYRIIEGFCDTRILGWMIQTEETTYAEPAHWTNPKLFDLNSRKVTDKGQFTGPWLDEHDPLQLAFVHAMGGHFLTDKTAEQCRYFRMSETAERELIRATNELHLMYLHATERVLRDDELLSNFNIPKVLWPRLRRSWQTRRHQMINGRFDFCITHKGLKVYEYNADSASCHTEAGLIQGLWGKQAGDVDGYDAAEDLLSALVEAWRHSDASGTVHILQDDDKEENYHALFMQRAMTQAGISSKIVRGLQQLHWNDAGEVVDKDGEAINCVWKTWAWETALEQIRAECEDDDRAPPIRTGTPNTPVRLVDVLLRPTVQVFEPLWTLIPSNKAILPVLWSLFPHHRYLLDSAFELTDELKQHGYVIKPIAGRCGDNISLVDKHEQQLGQTEGRFAHQQQIYQELWRLPKIDGYRVQVCTFAVGGSYGGSCVRVDDSLIITTDSDLLPLRVVPDDEL</sequence>
<dbReference type="PROSITE" id="PS50911">
    <property type="entry name" value="CHAP"/>
    <property type="match status" value="1"/>
</dbReference>
<keyword evidence="6" id="KW-0460">Magnesium</keyword>
<dbReference type="SUPFAM" id="SSF52440">
    <property type="entry name" value="PreATP-grasp domain"/>
    <property type="match status" value="1"/>
</dbReference>
<evidence type="ECO:0000256" key="4">
    <source>
        <dbReference type="ARBA" id="ARBA00022741"/>
    </source>
</evidence>
<dbReference type="SUPFAM" id="SSF54001">
    <property type="entry name" value="Cysteine proteinases"/>
    <property type="match status" value="1"/>
</dbReference>
<feature type="domain" description="Peptidase C51" evidence="7">
    <location>
        <begin position="39"/>
        <end position="183"/>
    </location>
</feature>
<keyword evidence="4" id="KW-0547">Nucleotide-binding</keyword>
<dbReference type="Pfam" id="PF03738">
    <property type="entry name" value="GSP_synth"/>
    <property type="match status" value="1"/>
</dbReference>
<dbReference type="Pfam" id="PF05257">
    <property type="entry name" value="CHAP"/>
    <property type="match status" value="1"/>
</dbReference>
<organism evidence="8 9">
    <name type="scientific">Shewanella yunxiaonensis</name>
    <dbReference type="NCBI Taxonomy" id="2829809"/>
    <lineage>
        <taxon>Bacteria</taxon>
        <taxon>Pseudomonadati</taxon>
        <taxon>Pseudomonadota</taxon>
        <taxon>Gammaproteobacteria</taxon>
        <taxon>Alteromonadales</taxon>
        <taxon>Shewanellaceae</taxon>
        <taxon>Shewanella</taxon>
    </lineage>
</organism>
<keyword evidence="2" id="KW-0436">Ligase</keyword>
<keyword evidence="3" id="KW-0479">Metal-binding</keyword>
<dbReference type="PANTHER" id="PTHR30094">
    <property type="entry name" value="BIFUNCTIONAL GLUTATHIONYLSPERMIDINE SYNTHETASE/AMIDASE-RELATED"/>
    <property type="match status" value="1"/>
</dbReference>
<dbReference type="InterPro" id="IPR005494">
    <property type="entry name" value="GSPS_pre-ATP-grasp-like_dom"/>
</dbReference>
<evidence type="ECO:0000313" key="9">
    <source>
        <dbReference type="Proteomes" id="UP000679575"/>
    </source>
</evidence>
<dbReference type="InterPro" id="IPR016185">
    <property type="entry name" value="PreATP-grasp_dom_sf"/>
</dbReference>
<evidence type="ECO:0000256" key="5">
    <source>
        <dbReference type="ARBA" id="ARBA00022840"/>
    </source>
</evidence>
<reference evidence="8 9" key="1">
    <citation type="submission" date="2021-04" db="EMBL/GenBank/DDBJ databases">
        <title>Novel species identification of genus Shewanella.</title>
        <authorList>
            <person name="Liu G."/>
        </authorList>
    </citation>
    <scope>NUCLEOTIDE SEQUENCE [LARGE SCALE GENOMIC DNA]</scope>
    <source>
        <strain evidence="8 9">FJAT-54481</strain>
    </source>
</reference>
<name>A0ABX7YQ14_9GAMM</name>
<dbReference type="Gene3D" id="3.90.1720.10">
    <property type="entry name" value="endopeptidase domain like (from Nostoc punctiforme)"/>
    <property type="match status" value="1"/>
</dbReference>
<dbReference type="InterPro" id="IPR007921">
    <property type="entry name" value="CHAP_dom"/>
</dbReference>
<dbReference type="Gene3D" id="3.30.1490.330">
    <property type="match status" value="1"/>
</dbReference>
<accession>A0ABX7YQ14</accession>
<evidence type="ECO:0000256" key="3">
    <source>
        <dbReference type="ARBA" id="ARBA00022723"/>
    </source>
</evidence>